<feature type="transmembrane region" description="Helical" evidence="8">
    <location>
        <begin position="373"/>
        <end position="395"/>
    </location>
</feature>
<evidence type="ECO:0000256" key="5">
    <source>
        <dbReference type="ARBA" id="ARBA00022989"/>
    </source>
</evidence>
<dbReference type="STRING" id="1266370.NITGR_190058"/>
<keyword evidence="6 8" id="KW-0472">Membrane</keyword>
<evidence type="ECO:0000256" key="8">
    <source>
        <dbReference type="SAM" id="Phobius"/>
    </source>
</evidence>
<evidence type="ECO:0000256" key="7">
    <source>
        <dbReference type="SAM" id="Coils"/>
    </source>
</evidence>
<comment type="similarity">
    <text evidence="2">Belongs to the UPF0324 family.</text>
</comment>
<feature type="transmembrane region" description="Helical" evidence="8">
    <location>
        <begin position="30"/>
        <end position="48"/>
    </location>
</feature>
<feature type="transmembrane region" description="Helical" evidence="8">
    <location>
        <begin position="201"/>
        <end position="222"/>
    </location>
</feature>
<feature type="coiled-coil region" evidence="7">
    <location>
        <begin position="123"/>
        <end position="192"/>
    </location>
</feature>
<feature type="transmembrane region" description="Helical" evidence="8">
    <location>
        <begin position="228"/>
        <end position="248"/>
    </location>
</feature>
<proteinExistence type="inferred from homology"/>
<dbReference type="InterPro" id="IPR018383">
    <property type="entry name" value="UPF0324_pro"/>
</dbReference>
<dbReference type="GO" id="GO:0005886">
    <property type="term" value="C:plasma membrane"/>
    <property type="evidence" value="ECO:0007669"/>
    <property type="project" value="UniProtKB-SubCell"/>
</dbReference>
<evidence type="ECO:0000256" key="4">
    <source>
        <dbReference type="ARBA" id="ARBA00022692"/>
    </source>
</evidence>
<evidence type="ECO:0000256" key="1">
    <source>
        <dbReference type="ARBA" id="ARBA00004651"/>
    </source>
</evidence>
<keyword evidence="3" id="KW-1003">Cell membrane</keyword>
<gene>
    <name evidence="9" type="ORF">NITGR_190058</name>
</gene>
<keyword evidence="4 8" id="KW-0812">Transmembrane</keyword>
<protein>
    <submittedName>
        <fullName evidence="9">Uncharacterized protein</fullName>
    </submittedName>
</protein>
<dbReference type="InParanoid" id="M1YXC4"/>
<keyword evidence="10" id="KW-1185">Reference proteome</keyword>
<feature type="transmembrane region" description="Helical" evidence="8">
    <location>
        <begin position="310"/>
        <end position="331"/>
    </location>
</feature>
<feature type="transmembrane region" description="Helical" evidence="8">
    <location>
        <begin position="255"/>
        <end position="274"/>
    </location>
</feature>
<evidence type="ECO:0000313" key="9">
    <source>
        <dbReference type="EMBL" id="CCQ89948.1"/>
    </source>
</evidence>
<dbReference type="Pfam" id="PF03601">
    <property type="entry name" value="Cons_hypoth698"/>
    <property type="match status" value="1"/>
</dbReference>
<dbReference type="RefSeq" id="WP_005006902.1">
    <property type="nucleotide sequence ID" value="NZ_HG422173.1"/>
</dbReference>
<feature type="transmembrane region" description="Helical" evidence="8">
    <location>
        <begin position="407"/>
        <end position="427"/>
    </location>
</feature>
<organism evidence="9 10">
    <name type="scientific">Nitrospina gracilis (strain 3/211)</name>
    <dbReference type="NCBI Taxonomy" id="1266370"/>
    <lineage>
        <taxon>Bacteria</taxon>
        <taxon>Pseudomonadati</taxon>
        <taxon>Nitrospinota/Tectimicrobiota group</taxon>
        <taxon>Nitrospinota</taxon>
        <taxon>Nitrospinia</taxon>
        <taxon>Nitrospinales</taxon>
        <taxon>Nitrospinaceae</taxon>
        <taxon>Nitrospina</taxon>
    </lineage>
</organism>
<keyword evidence="5 8" id="KW-1133">Transmembrane helix</keyword>
<name>M1YXC4_NITG3</name>
<reference evidence="9 10" key="1">
    <citation type="journal article" date="2013" name="Front. Microbiol.">
        <title>The genome of Nitrospina gracilis illuminates the metabolism and evolution of the major marine nitrite oxidizer.</title>
        <authorList>
            <person name="Luecker S."/>
            <person name="Nowka B."/>
            <person name="Rattei T."/>
            <person name="Spieck E."/>
            <person name="and Daims H."/>
        </authorList>
    </citation>
    <scope>NUCLEOTIDE SEQUENCE [LARGE SCALE GENOMIC DNA]</scope>
    <source>
        <strain evidence="9 10">3/211</strain>
    </source>
</reference>
<dbReference type="OrthoDB" id="9766798at2"/>
<keyword evidence="7" id="KW-0175">Coiled coil</keyword>
<comment type="caution">
    <text evidence="9">The sequence shown here is derived from an EMBL/GenBank/DDBJ whole genome shotgun (WGS) entry which is preliminary data.</text>
</comment>
<feature type="transmembrane region" description="Helical" evidence="8">
    <location>
        <begin position="439"/>
        <end position="458"/>
    </location>
</feature>
<evidence type="ECO:0000256" key="3">
    <source>
        <dbReference type="ARBA" id="ARBA00022475"/>
    </source>
</evidence>
<dbReference type="AlphaFoldDB" id="M1YXC4"/>
<feature type="transmembrane region" description="Helical" evidence="8">
    <location>
        <begin position="343"/>
        <end position="366"/>
    </location>
</feature>
<feature type="transmembrane region" description="Helical" evidence="8">
    <location>
        <begin position="520"/>
        <end position="539"/>
    </location>
</feature>
<evidence type="ECO:0000256" key="6">
    <source>
        <dbReference type="ARBA" id="ARBA00023136"/>
    </source>
</evidence>
<evidence type="ECO:0000256" key="2">
    <source>
        <dbReference type="ARBA" id="ARBA00007977"/>
    </source>
</evidence>
<dbReference type="EMBL" id="CAQJ01000021">
    <property type="protein sequence ID" value="CCQ89948.1"/>
    <property type="molecule type" value="Genomic_DNA"/>
</dbReference>
<comment type="subcellular location">
    <subcellularLocation>
        <location evidence="1">Cell membrane</location>
        <topology evidence="1">Multi-pass membrane protein</topology>
    </subcellularLocation>
</comment>
<evidence type="ECO:0000313" key="10">
    <source>
        <dbReference type="Proteomes" id="UP000011704"/>
    </source>
</evidence>
<feature type="transmembrane region" description="Helical" evidence="8">
    <location>
        <begin position="478"/>
        <end position="499"/>
    </location>
</feature>
<dbReference type="HOGENOM" id="CLU_033541_6_0_0"/>
<dbReference type="PANTHER" id="PTHR30106:SF1">
    <property type="entry name" value="UPF0324 MEMBRANE PROTEIN FN0533"/>
    <property type="match status" value="1"/>
</dbReference>
<accession>M1YXC4</accession>
<feature type="transmembrane region" description="Helical" evidence="8">
    <location>
        <begin position="551"/>
        <end position="577"/>
    </location>
</feature>
<sequence>MSDPDSNGPTDYVVDKAESRWSDLWQTEDYWAIWLGLFLLFAGLLIYLPNPPAGLDSRIAEANAVLEKESKRAPFHTLAWYEAEDAKSALKATGEPYAKTIKQWTHKPHKWTANPLDAFFLSEERAGAKAERAKKNYEILKAESEMLKAAAQQAEQRAEAAGFNETALNTEAKAAIQKYRDHLRNVAAAKKQTKAKAYNQVPYLLATGLAIALLFALGMQVMNGGGLAFLKGFAFIFALAVLAFFFAAQADIKSLGIGCAAWAILLGLLISNTLGTPEWVKPAVQVEYFIKTGLVLLGAEILFSKVLTIGLPGLFVAWVVTPVVLITTYWFGQRVLKIESKTLNMTISADMSVCGVSAAIATAAACRAKKEELTLAVGLSLVFTSVMMVVMPNVILALGMHHVLGGAWMGGTIDATGAVAAAGAFLSDRALYVAATVKMIQNILIGVIAFCVALYWVAKVERDPARPRPGPMEIWYRFPKFVIGFVFASILVSSIYSGLGPGVGEAMITDGVIKGWTKIGRGWFFCLAFVSIGLATNFRELGHYFHKGQPLILYLCGQTLNLVLTLAMAYLMFFVVFPEITAQI</sequence>
<dbReference type="PANTHER" id="PTHR30106">
    <property type="entry name" value="INNER MEMBRANE PROTEIN YEIH-RELATED"/>
    <property type="match status" value="1"/>
</dbReference>
<dbReference type="Proteomes" id="UP000011704">
    <property type="component" value="Unassembled WGS sequence"/>
</dbReference>